<gene>
    <name evidence="5" type="ORF">F2Q65_02940</name>
</gene>
<keyword evidence="6" id="KW-1185">Reference proteome</keyword>
<evidence type="ECO:0000256" key="1">
    <source>
        <dbReference type="ARBA" id="ARBA00010923"/>
    </source>
</evidence>
<reference evidence="5 6" key="1">
    <citation type="submission" date="2019-09" db="EMBL/GenBank/DDBJ databases">
        <title>Whole-genome sequence of the purple sulfur bacterium Thiohalocapsa marina DSM 19078.</title>
        <authorList>
            <person name="Kyndt J.A."/>
            <person name="Meyer T.E."/>
        </authorList>
    </citation>
    <scope>NUCLEOTIDE SEQUENCE [LARGE SCALE GENOMIC DNA]</scope>
    <source>
        <strain evidence="5 6">DSM 19078</strain>
    </source>
</reference>
<keyword evidence="5" id="KW-0540">Nuclease</keyword>
<dbReference type="Pfam" id="PF01420">
    <property type="entry name" value="Methylase_S"/>
    <property type="match status" value="1"/>
</dbReference>
<comment type="caution">
    <text evidence="5">The sequence shown here is derived from an EMBL/GenBank/DDBJ whole genome shotgun (WGS) entry which is preliminary data.</text>
</comment>
<dbReference type="InterPro" id="IPR000055">
    <property type="entry name" value="Restrct_endonuc_typeI_TRD"/>
</dbReference>
<dbReference type="SUPFAM" id="SSF116734">
    <property type="entry name" value="DNA methylase specificity domain"/>
    <property type="match status" value="2"/>
</dbReference>
<feature type="domain" description="Type I restriction modification DNA specificity" evidence="4">
    <location>
        <begin position="84"/>
        <end position="198"/>
    </location>
</feature>
<evidence type="ECO:0000313" key="5">
    <source>
        <dbReference type="EMBL" id="KAA6186870.1"/>
    </source>
</evidence>
<dbReference type="OrthoDB" id="9798929at2"/>
<dbReference type="GO" id="GO:0009307">
    <property type="term" value="P:DNA restriction-modification system"/>
    <property type="evidence" value="ECO:0007669"/>
    <property type="project" value="UniProtKB-KW"/>
</dbReference>
<evidence type="ECO:0000259" key="4">
    <source>
        <dbReference type="Pfam" id="PF01420"/>
    </source>
</evidence>
<accession>A0A5M8FR86</accession>
<evidence type="ECO:0000313" key="6">
    <source>
        <dbReference type="Proteomes" id="UP000322981"/>
    </source>
</evidence>
<name>A0A5M8FR86_9GAMM</name>
<keyword evidence="2" id="KW-0680">Restriction system</keyword>
<dbReference type="InterPro" id="IPR052021">
    <property type="entry name" value="Type-I_RS_S_subunit"/>
</dbReference>
<keyword evidence="3" id="KW-0238">DNA-binding</keyword>
<organism evidence="5 6">
    <name type="scientific">Thiohalocapsa marina</name>
    <dbReference type="NCBI Taxonomy" id="424902"/>
    <lineage>
        <taxon>Bacteria</taxon>
        <taxon>Pseudomonadati</taxon>
        <taxon>Pseudomonadota</taxon>
        <taxon>Gammaproteobacteria</taxon>
        <taxon>Chromatiales</taxon>
        <taxon>Chromatiaceae</taxon>
        <taxon>Thiohalocapsa</taxon>
    </lineage>
</organism>
<dbReference type="Proteomes" id="UP000322981">
    <property type="component" value="Unassembled WGS sequence"/>
</dbReference>
<dbReference type="PANTHER" id="PTHR30408:SF13">
    <property type="entry name" value="TYPE I RESTRICTION ENZYME HINDI SPECIFICITY SUBUNIT"/>
    <property type="match status" value="1"/>
</dbReference>
<proteinExistence type="inferred from homology"/>
<dbReference type="GO" id="GO:0003677">
    <property type="term" value="F:DNA binding"/>
    <property type="evidence" value="ECO:0007669"/>
    <property type="project" value="UniProtKB-KW"/>
</dbReference>
<evidence type="ECO:0000256" key="3">
    <source>
        <dbReference type="ARBA" id="ARBA00023125"/>
    </source>
</evidence>
<dbReference type="InterPro" id="IPR044946">
    <property type="entry name" value="Restrct_endonuc_typeI_TRD_sf"/>
</dbReference>
<dbReference type="PANTHER" id="PTHR30408">
    <property type="entry name" value="TYPE-1 RESTRICTION ENZYME ECOKI SPECIFICITY PROTEIN"/>
    <property type="match status" value="1"/>
</dbReference>
<keyword evidence="5" id="KW-0378">Hydrolase</keyword>
<keyword evidence="5" id="KW-0255">Endonuclease</keyword>
<sequence length="484" mass="53897">MSSEQAGIFEHLYHNLPEDWQLLSLPVAVDFQEGPGILAKDFHPEGIPLLRLASIAGPVTNFAGCNYLDPAKVSQKWAHFKLLAKDILLSTSGSLGRVSEVSAEQEGSICYTGIIRFRPKSDLVRRHYIKYFLQSNSFRQQAVASASGSVLSHFGPTHLKQMSFPLPPVQYQDFIDSLLRPVDDKIQLNHQINQTLEQMAQAIFKSWFVDFEPVKAKISALEAGGTEEDALLAAMQVISGKDADQLAQMQAEQPEQYAELRTTAELFPSAMQDSELGEIPEGWEAGKLKDIAHYPNDRISTDVLSLDTYVSTECMIENKKGVSAAASLPTAVTVPSFRTNQVLVSNIRPYFKKLWLAQYAGGRSPDVLCFESTNPQGHGFLFNVLYQDHFFDYMMRTSKGAKMPRGDKKAVMEFDLTIPSSDLVARYSQRISEFYEFAAVKKSENEMLTRLRDALLPKLLSGELTLPDTEVAQTEPQDVANAAV</sequence>
<evidence type="ECO:0000256" key="2">
    <source>
        <dbReference type="ARBA" id="ARBA00022747"/>
    </source>
</evidence>
<comment type="similarity">
    <text evidence="1">Belongs to the type-I restriction system S methylase family.</text>
</comment>
<protein>
    <submittedName>
        <fullName evidence="5">Restriction endonuclease subunit S</fullName>
    </submittedName>
</protein>
<dbReference type="Gene3D" id="3.90.220.20">
    <property type="entry name" value="DNA methylase specificity domains"/>
    <property type="match status" value="2"/>
</dbReference>
<dbReference type="GO" id="GO:0004519">
    <property type="term" value="F:endonuclease activity"/>
    <property type="evidence" value="ECO:0007669"/>
    <property type="project" value="UniProtKB-KW"/>
</dbReference>
<dbReference type="RefSeq" id="WP_150090272.1">
    <property type="nucleotide sequence ID" value="NZ_VWXX01000003.1"/>
</dbReference>
<dbReference type="EMBL" id="VWXX01000003">
    <property type="protein sequence ID" value="KAA6186870.1"/>
    <property type="molecule type" value="Genomic_DNA"/>
</dbReference>
<dbReference type="AlphaFoldDB" id="A0A5M8FR86"/>